<dbReference type="Proteomes" id="UP001178461">
    <property type="component" value="Unassembled WGS sequence"/>
</dbReference>
<keyword evidence="4" id="KW-1185">Reference proteome</keyword>
<sequence>MFGTTTSISHSQQTSGRGTRLAKAALSIAPQSLPWLCQDLHLASGIYGCCLALTCSLFLFCFRKMSDGFSLSDAPVQSANNLNANPNAQPNPWGNQLRHFPRISRSVPRPISWSTRRIPRGPLSRILEHPAPLQGPPGPILGPHPPVADTQEAHPRQADFPAHLEWFHQVPPACILAPDSP</sequence>
<gene>
    <name evidence="3" type="ORF">PODLI_1B006011</name>
</gene>
<organism evidence="3 4">
    <name type="scientific">Podarcis lilfordi</name>
    <name type="common">Lilford's wall lizard</name>
    <dbReference type="NCBI Taxonomy" id="74358"/>
    <lineage>
        <taxon>Eukaryota</taxon>
        <taxon>Metazoa</taxon>
        <taxon>Chordata</taxon>
        <taxon>Craniata</taxon>
        <taxon>Vertebrata</taxon>
        <taxon>Euteleostomi</taxon>
        <taxon>Lepidosauria</taxon>
        <taxon>Squamata</taxon>
        <taxon>Bifurcata</taxon>
        <taxon>Unidentata</taxon>
        <taxon>Episquamata</taxon>
        <taxon>Laterata</taxon>
        <taxon>Lacertibaenia</taxon>
        <taxon>Lacertidae</taxon>
        <taxon>Podarcis</taxon>
    </lineage>
</organism>
<evidence type="ECO:0000313" key="4">
    <source>
        <dbReference type="Proteomes" id="UP001178461"/>
    </source>
</evidence>
<accession>A0AA35QR52</accession>
<keyword evidence="2" id="KW-0812">Transmembrane</keyword>
<feature type="compositionally biased region" description="Pro residues" evidence="1">
    <location>
        <begin position="133"/>
        <end position="146"/>
    </location>
</feature>
<name>A0AA35QR52_9SAUR</name>
<protein>
    <submittedName>
        <fullName evidence="3">Uncharacterized protein</fullName>
    </submittedName>
</protein>
<dbReference type="EMBL" id="CANTUW010001196">
    <property type="protein sequence ID" value="CAI7935520.1"/>
    <property type="molecule type" value="Genomic_DNA"/>
</dbReference>
<dbReference type="AlphaFoldDB" id="A0AA35QR52"/>
<evidence type="ECO:0000256" key="1">
    <source>
        <dbReference type="SAM" id="MobiDB-lite"/>
    </source>
</evidence>
<keyword evidence="2" id="KW-1133">Transmembrane helix</keyword>
<feature type="region of interest" description="Disordered" evidence="1">
    <location>
        <begin position="126"/>
        <end position="151"/>
    </location>
</feature>
<comment type="caution">
    <text evidence="3">The sequence shown here is derived from an EMBL/GenBank/DDBJ whole genome shotgun (WGS) entry which is preliminary data.</text>
</comment>
<evidence type="ECO:0000256" key="2">
    <source>
        <dbReference type="SAM" id="Phobius"/>
    </source>
</evidence>
<keyword evidence="2" id="KW-0472">Membrane</keyword>
<reference evidence="3" key="1">
    <citation type="submission" date="2022-12" db="EMBL/GenBank/DDBJ databases">
        <authorList>
            <person name="Alioto T."/>
            <person name="Alioto T."/>
            <person name="Gomez Garrido J."/>
        </authorList>
    </citation>
    <scope>NUCLEOTIDE SEQUENCE</scope>
</reference>
<feature type="transmembrane region" description="Helical" evidence="2">
    <location>
        <begin position="40"/>
        <end position="62"/>
    </location>
</feature>
<evidence type="ECO:0000313" key="3">
    <source>
        <dbReference type="EMBL" id="CAI7935520.1"/>
    </source>
</evidence>
<proteinExistence type="predicted"/>